<evidence type="ECO:0000256" key="5">
    <source>
        <dbReference type="ARBA" id="ARBA00022729"/>
    </source>
</evidence>
<evidence type="ECO:0000256" key="8">
    <source>
        <dbReference type="ARBA" id="ARBA00023157"/>
    </source>
</evidence>
<dbReference type="InterPro" id="IPR029034">
    <property type="entry name" value="Cystine-knot_cytokine"/>
</dbReference>
<dbReference type="SUPFAM" id="SSF57501">
    <property type="entry name" value="Cystine-knot cytokines"/>
    <property type="match status" value="1"/>
</dbReference>
<dbReference type="Pfam" id="PF00341">
    <property type="entry name" value="PDGF"/>
    <property type="match status" value="1"/>
</dbReference>
<dbReference type="PROSITE" id="PS50278">
    <property type="entry name" value="PDGF_2"/>
    <property type="match status" value="1"/>
</dbReference>
<evidence type="ECO:0000256" key="4">
    <source>
        <dbReference type="ARBA" id="ARBA00022685"/>
    </source>
</evidence>
<reference evidence="11" key="2">
    <citation type="submission" date="2025-08" db="UniProtKB">
        <authorList>
            <consortium name="Ensembl"/>
        </authorList>
    </citation>
    <scope>IDENTIFICATION</scope>
</reference>
<dbReference type="GO" id="GO:0005615">
    <property type="term" value="C:extracellular space"/>
    <property type="evidence" value="ECO:0007669"/>
    <property type="project" value="TreeGrafter"/>
</dbReference>
<dbReference type="OMA" id="ESTCECV"/>
<dbReference type="InterPro" id="IPR004153">
    <property type="entry name" value="CXCXC_repeat"/>
</dbReference>
<dbReference type="GO" id="GO:0060754">
    <property type="term" value="P:positive regulation of mast cell chemotaxis"/>
    <property type="evidence" value="ECO:0007669"/>
    <property type="project" value="TreeGrafter"/>
</dbReference>
<keyword evidence="6" id="KW-0677">Repeat</keyword>
<dbReference type="GO" id="GO:0001938">
    <property type="term" value="P:positive regulation of endothelial cell proliferation"/>
    <property type="evidence" value="ECO:0007669"/>
    <property type="project" value="TreeGrafter"/>
</dbReference>
<dbReference type="InterPro" id="IPR023581">
    <property type="entry name" value="PD_growth_factor_CS"/>
</dbReference>
<sequence length="350" mass="38705">METVKNVDQLLQLLYPEYSLLQHCLRKKSPGVSSAVPSLPDSSASAFHSTDDDLWVILEEIQRTSCQPREVCVEVTKEYPESTSSFYVPRCVSLHRCGGCCSNEALYCTNTSYALVSKTLIDVSPSRTDRSVVMVTFINHTSCECFFKQPPHSIIRRATTEQIGAPNLNLPCASGSLWDPVNCVCVSADPISYSQTSKLYADVLDSGLLALCGPNRVLDESTCECVCQNGLTEDSCGPGWKLDHKTCECQCEGQGDGRFCPAGQRWDVELCGCVCAAQCPRDQPLNPDTCTCQCRESPQSCLRQGKKFNHNTCSCYKLPCRKPRPACPTDFYYSPQVCQCIPNYMRPGVE</sequence>
<dbReference type="HOGENOM" id="CLU_061712_1_0_1"/>
<dbReference type="InParanoid" id="H3C5W6"/>
<dbReference type="GO" id="GO:0048010">
    <property type="term" value="P:vascular endothelial growth factor receptor signaling pathway"/>
    <property type="evidence" value="ECO:0007669"/>
    <property type="project" value="TreeGrafter"/>
</dbReference>
<dbReference type="PROSITE" id="PS00249">
    <property type="entry name" value="PDGF_1"/>
    <property type="match status" value="1"/>
</dbReference>
<dbReference type="Pfam" id="PF03128">
    <property type="entry name" value="CXCXC"/>
    <property type="match status" value="1"/>
</dbReference>
<name>H3C5W6_TETNG</name>
<evidence type="ECO:0000256" key="9">
    <source>
        <dbReference type="RuleBase" id="RU003818"/>
    </source>
</evidence>
<dbReference type="GO" id="GO:0002040">
    <property type="term" value="P:sprouting angiogenesis"/>
    <property type="evidence" value="ECO:0007669"/>
    <property type="project" value="TreeGrafter"/>
</dbReference>
<dbReference type="InterPro" id="IPR050507">
    <property type="entry name" value="PDGF/VEGF_growth_factor"/>
</dbReference>
<dbReference type="Ensembl" id="ENSTNIT00000001479.1">
    <property type="protein sequence ID" value="ENSTNIP00000003636.1"/>
    <property type="gene ID" value="ENSTNIG00000001430.1"/>
</dbReference>
<evidence type="ECO:0000313" key="12">
    <source>
        <dbReference type="Proteomes" id="UP000007303"/>
    </source>
</evidence>
<accession>H3C5W6</accession>
<dbReference type="InterPro" id="IPR000072">
    <property type="entry name" value="PDGF/VEGF_dom"/>
</dbReference>
<keyword evidence="2" id="KW-0964">Secreted</keyword>
<comment type="subcellular location">
    <subcellularLocation>
        <location evidence="1">Secreted</location>
    </subcellularLocation>
</comment>
<feature type="domain" description="Platelet-derived growth factor (PDGF) family profile" evidence="10">
    <location>
        <begin position="58"/>
        <end position="150"/>
    </location>
</feature>
<evidence type="ECO:0000313" key="11">
    <source>
        <dbReference type="Ensembl" id="ENSTNIP00000003636.1"/>
    </source>
</evidence>
<dbReference type="GO" id="GO:0043185">
    <property type="term" value="F:vascular endothelial growth factor receptor 3 binding"/>
    <property type="evidence" value="ECO:0007669"/>
    <property type="project" value="TreeGrafter"/>
</dbReference>
<dbReference type="GO" id="GO:0001666">
    <property type="term" value="P:response to hypoxia"/>
    <property type="evidence" value="ECO:0007669"/>
    <property type="project" value="TreeGrafter"/>
</dbReference>
<keyword evidence="5" id="KW-0732">Signal</keyword>
<dbReference type="GO" id="GO:0016020">
    <property type="term" value="C:membrane"/>
    <property type="evidence" value="ECO:0007669"/>
    <property type="project" value="InterPro"/>
</dbReference>
<dbReference type="Gene3D" id="2.10.90.10">
    <property type="entry name" value="Cystine-knot cytokines"/>
    <property type="match status" value="1"/>
</dbReference>
<dbReference type="STRING" id="99883.ENSTNIP00000003636"/>
<dbReference type="AlphaFoldDB" id="H3C5W6"/>
<keyword evidence="7 9" id="KW-0339">Growth factor</keyword>
<organism evidence="11 12">
    <name type="scientific">Tetraodon nigroviridis</name>
    <name type="common">Spotted green pufferfish</name>
    <name type="synonym">Chelonodon nigroviridis</name>
    <dbReference type="NCBI Taxonomy" id="99883"/>
    <lineage>
        <taxon>Eukaryota</taxon>
        <taxon>Metazoa</taxon>
        <taxon>Chordata</taxon>
        <taxon>Craniata</taxon>
        <taxon>Vertebrata</taxon>
        <taxon>Euteleostomi</taxon>
        <taxon>Actinopterygii</taxon>
        <taxon>Neopterygii</taxon>
        <taxon>Teleostei</taxon>
        <taxon>Neoteleostei</taxon>
        <taxon>Acanthomorphata</taxon>
        <taxon>Eupercaria</taxon>
        <taxon>Tetraodontiformes</taxon>
        <taxon>Tetradontoidea</taxon>
        <taxon>Tetraodontidae</taxon>
        <taxon>Tetraodon</taxon>
    </lineage>
</organism>
<protein>
    <recommendedName>
        <fullName evidence="10">Platelet-derived growth factor (PDGF) family profile domain-containing protein</fullName>
    </recommendedName>
</protein>
<dbReference type="PANTHER" id="PTHR12025:SF3">
    <property type="entry name" value="VASCULAR ENDOTHELIAL GROWTH FACTOR C"/>
    <property type="match status" value="1"/>
</dbReference>
<dbReference type="GO" id="GO:0038084">
    <property type="term" value="P:vascular endothelial growth factor signaling pathway"/>
    <property type="evidence" value="ECO:0007669"/>
    <property type="project" value="TreeGrafter"/>
</dbReference>
<reference evidence="11" key="3">
    <citation type="submission" date="2025-09" db="UniProtKB">
        <authorList>
            <consortium name="Ensembl"/>
        </authorList>
    </citation>
    <scope>IDENTIFICATION</scope>
</reference>
<dbReference type="GO" id="GO:0008083">
    <property type="term" value="F:growth factor activity"/>
    <property type="evidence" value="ECO:0007669"/>
    <property type="project" value="UniProtKB-KW"/>
</dbReference>
<dbReference type="GO" id="GO:0050930">
    <property type="term" value="P:induction of positive chemotaxis"/>
    <property type="evidence" value="ECO:0007669"/>
    <property type="project" value="TreeGrafter"/>
</dbReference>
<keyword evidence="8" id="KW-1015">Disulfide bond</keyword>
<dbReference type="Proteomes" id="UP000007303">
    <property type="component" value="Unassembled WGS sequence"/>
</dbReference>
<dbReference type="GO" id="GO:0045766">
    <property type="term" value="P:positive regulation of angiogenesis"/>
    <property type="evidence" value="ECO:0007669"/>
    <property type="project" value="TreeGrafter"/>
</dbReference>
<keyword evidence="12" id="KW-1185">Reference proteome</keyword>
<dbReference type="PANTHER" id="PTHR12025">
    <property type="entry name" value="VASCULAR ENDOTHELIAL GROWTH FACTOR"/>
    <property type="match status" value="1"/>
</dbReference>
<evidence type="ECO:0000256" key="3">
    <source>
        <dbReference type="ARBA" id="ARBA00022657"/>
    </source>
</evidence>
<evidence type="ECO:0000259" key="10">
    <source>
        <dbReference type="PROSITE" id="PS50278"/>
    </source>
</evidence>
<proteinExistence type="inferred from homology"/>
<evidence type="ECO:0000256" key="2">
    <source>
        <dbReference type="ARBA" id="ARBA00022525"/>
    </source>
</evidence>
<keyword evidence="4" id="KW-0165">Cleavage on pair of basic residues</keyword>
<dbReference type="SMART" id="SM00141">
    <property type="entry name" value="PDGF"/>
    <property type="match status" value="1"/>
</dbReference>
<comment type="similarity">
    <text evidence="9">Belongs to the PDGF/VEGF growth factor family.</text>
</comment>
<evidence type="ECO:0000256" key="6">
    <source>
        <dbReference type="ARBA" id="ARBA00022737"/>
    </source>
</evidence>
<keyword evidence="3" id="KW-0037">Angiogenesis</keyword>
<dbReference type="GeneTree" id="ENSGT00940000156167"/>
<dbReference type="GO" id="GO:0042056">
    <property type="term" value="F:chemoattractant activity"/>
    <property type="evidence" value="ECO:0007669"/>
    <property type="project" value="TreeGrafter"/>
</dbReference>
<reference evidence="12" key="1">
    <citation type="journal article" date="2004" name="Nature">
        <title>Genome duplication in the teleost fish Tetraodon nigroviridis reveals the early vertebrate proto-karyotype.</title>
        <authorList>
            <person name="Jaillon O."/>
            <person name="Aury J.-M."/>
            <person name="Brunet F."/>
            <person name="Petit J.-L."/>
            <person name="Stange-Thomann N."/>
            <person name="Mauceli E."/>
            <person name="Bouneau L."/>
            <person name="Fischer C."/>
            <person name="Ozouf-Costaz C."/>
            <person name="Bernot A."/>
            <person name="Nicaud S."/>
            <person name="Jaffe D."/>
            <person name="Fisher S."/>
            <person name="Lutfalla G."/>
            <person name="Dossat C."/>
            <person name="Segurens B."/>
            <person name="Dasilva C."/>
            <person name="Salanoubat M."/>
            <person name="Levy M."/>
            <person name="Boudet N."/>
            <person name="Castellano S."/>
            <person name="Anthouard V."/>
            <person name="Jubin C."/>
            <person name="Castelli V."/>
            <person name="Katinka M."/>
            <person name="Vacherie B."/>
            <person name="Biemont C."/>
            <person name="Skalli Z."/>
            <person name="Cattolico L."/>
            <person name="Poulain J."/>
            <person name="De Berardinis V."/>
            <person name="Cruaud C."/>
            <person name="Duprat S."/>
            <person name="Brottier P."/>
            <person name="Coutanceau J.-P."/>
            <person name="Gouzy J."/>
            <person name="Parra G."/>
            <person name="Lardier G."/>
            <person name="Chapple C."/>
            <person name="McKernan K.J."/>
            <person name="McEwan P."/>
            <person name="Bosak S."/>
            <person name="Kellis M."/>
            <person name="Volff J.-N."/>
            <person name="Guigo R."/>
            <person name="Zody M.C."/>
            <person name="Mesirov J."/>
            <person name="Lindblad-Toh K."/>
            <person name="Birren B."/>
            <person name="Nusbaum C."/>
            <person name="Kahn D."/>
            <person name="Robinson-Rechavi M."/>
            <person name="Laudet V."/>
            <person name="Schachter V."/>
            <person name="Quetier F."/>
            <person name="Saurin W."/>
            <person name="Scarpelli C."/>
            <person name="Wincker P."/>
            <person name="Lander E.S."/>
            <person name="Weissenbach J."/>
            <person name="Roest Crollius H."/>
        </authorList>
    </citation>
    <scope>NUCLEOTIDE SEQUENCE [LARGE SCALE GENOMIC DNA]</scope>
</reference>
<dbReference type="CDD" id="cd00135">
    <property type="entry name" value="PDGF"/>
    <property type="match status" value="1"/>
</dbReference>
<evidence type="ECO:0000256" key="1">
    <source>
        <dbReference type="ARBA" id="ARBA00004613"/>
    </source>
</evidence>
<evidence type="ECO:0000256" key="7">
    <source>
        <dbReference type="ARBA" id="ARBA00023030"/>
    </source>
</evidence>